<evidence type="ECO:0000313" key="1">
    <source>
        <dbReference type="EMBL" id="KAJ8675194.1"/>
    </source>
</evidence>
<sequence>MASTKSKLAIKEDALKASNTFLHPKSRKCIAMVKKFKKDNKKEKAKLECKLKQSLVADKLLWFQKHMVPEVCPYTHQMTNELVQKYIARNDEELEQIQIKRSIGGNRNKQHIGREDAIRITKERETCDFEGCGLEIPNILNTAQCNMLKKWNGDLKFLPNFKLIKFRKKIAIRDLDKQKQALPVGKIPNDIKEKDNGVRSETNTTNPRDSNSLDSSESDGETENMDTC</sequence>
<proteinExistence type="predicted"/>
<evidence type="ECO:0000313" key="2">
    <source>
        <dbReference type="Proteomes" id="UP001239111"/>
    </source>
</evidence>
<gene>
    <name evidence="1" type="ORF">QAD02_010980</name>
</gene>
<name>A0ACC2NVS8_9HYME</name>
<dbReference type="Proteomes" id="UP001239111">
    <property type="component" value="Chromosome 2"/>
</dbReference>
<protein>
    <submittedName>
        <fullName evidence="1">Uncharacterized protein</fullName>
    </submittedName>
</protein>
<reference evidence="1" key="1">
    <citation type="submission" date="2023-04" db="EMBL/GenBank/DDBJ databases">
        <title>A chromosome-level genome assembly of the parasitoid wasp Eretmocerus hayati.</title>
        <authorList>
            <person name="Zhong Y."/>
            <person name="Liu S."/>
            <person name="Liu Y."/>
        </authorList>
    </citation>
    <scope>NUCLEOTIDE SEQUENCE</scope>
    <source>
        <strain evidence="1">ZJU_SS_LIU_2023</strain>
    </source>
</reference>
<accession>A0ACC2NVS8</accession>
<keyword evidence="2" id="KW-1185">Reference proteome</keyword>
<comment type="caution">
    <text evidence="1">The sequence shown here is derived from an EMBL/GenBank/DDBJ whole genome shotgun (WGS) entry which is preliminary data.</text>
</comment>
<organism evidence="1 2">
    <name type="scientific">Eretmocerus hayati</name>
    <dbReference type="NCBI Taxonomy" id="131215"/>
    <lineage>
        <taxon>Eukaryota</taxon>
        <taxon>Metazoa</taxon>
        <taxon>Ecdysozoa</taxon>
        <taxon>Arthropoda</taxon>
        <taxon>Hexapoda</taxon>
        <taxon>Insecta</taxon>
        <taxon>Pterygota</taxon>
        <taxon>Neoptera</taxon>
        <taxon>Endopterygota</taxon>
        <taxon>Hymenoptera</taxon>
        <taxon>Apocrita</taxon>
        <taxon>Proctotrupomorpha</taxon>
        <taxon>Chalcidoidea</taxon>
        <taxon>Aphelinidae</taxon>
        <taxon>Aphelininae</taxon>
        <taxon>Eretmocerus</taxon>
    </lineage>
</organism>
<dbReference type="EMBL" id="CM056742">
    <property type="protein sequence ID" value="KAJ8675194.1"/>
    <property type="molecule type" value="Genomic_DNA"/>
</dbReference>